<dbReference type="SUPFAM" id="SSF51445">
    <property type="entry name" value="(Trans)glycosidases"/>
    <property type="match status" value="1"/>
</dbReference>
<keyword evidence="10" id="KW-1185">Reference proteome</keyword>
<dbReference type="Pfam" id="PF02449">
    <property type="entry name" value="Glyco_hydro_42"/>
    <property type="match status" value="1"/>
</dbReference>
<dbReference type="EC" id="3.2.1.23" evidence="3"/>
<dbReference type="InterPro" id="IPR013529">
    <property type="entry name" value="Glyco_hydro_42_N"/>
</dbReference>
<dbReference type="Gene3D" id="2.60.40.1180">
    <property type="entry name" value="Golgi alpha-mannosidase II"/>
    <property type="match status" value="1"/>
</dbReference>
<evidence type="ECO:0000256" key="2">
    <source>
        <dbReference type="ARBA" id="ARBA00005940"/>
    </source>
</evidence>
<evidence type="ECO:0000313" key="9">
    <source>
        <dbReference type="EMBL" id="GMA33262.1"/>
    </source>
</evidence>
<dbReference type="Pfam" id="PF08532">
    <property type="entry name" value="Glyco_hydro_42M"/>
    <property type="match status" value="1"/>
</dbReference>
<dbReference type="Pfam" id="PF08533">
    <property type="entry name" value="Glyco_hydro_42C"/>
    <property type="match status" value="1"/>
</dbReference>
<keyword evidence="4" id="KW-0378">Hydrolase</keyword>
<dbReference type="AlphaFoldDB" id="A0AA37XHY1"/>
<evidence type="ECO:0000259" key="6">
    <source>
        <dbReference type="Pfam" id="PF02449"/>
    </source>
</evidence>
<feature type="domain" description="Beta-galactosidase C-terminal" evidence="8">
    <location>
        <begin position="330"/>
        <end position="388"/>
    </location>
</feature>
<dbReference type="GO" id="GO:0004565">
    <property type="term" value="F:beta-galactosidase activity"/>
    <property type="evidence" value="ECO:0007669"/>
    <property type="project" value="UniProtKB-EC"/>
</dbReference>
<evidence type="ECO:0000256" key="5">
    <source>
        <dbReference type="ARBA" id="ARBA00023295"/>
    </source>
</evidence>
<proteinExistence type="inferred from homology"/>
<comment type="caution">
    <text evidence="9">The sequence shown here is derived from an EMBL/GenBank/DDBJ whole genome shotgun (WGS) entry which is preliminary data.</text>
</comment>
<evidence type="ECO:0000256" key="3">
    <source>
        <dbReference type="ARBA" id="ARBA00012756"/>
    </source>
</evidence>
<comment type="catalytic activity">
    <reaction evidence="1">
        <text>Hydrolysis of terminal non-reducing beta-D-galactose residues in beta-D-galactosides.</text>
        <dbReference type="EC" id="3.2.1.23"/>
    </reaction>
</comment>
<dbReference type="EMBL" id="BSUM01000001">
    <property type="protein sequence ID" value="GMA33262.1"/>
    <property type="molecule type" value="Genomic_DNA"/>
</dbReference>
<keyword evidence="5" id="KW-0326">Glycosidase</keyword>
<feature type="domain" description="Beta-galactosidase trimerisation" evidence="7">
    <location>
        <begin position="104"/>
        <end position="321"/>
    </location>
</feature>
<protein>
    <recommendedName>
        <fullName evidence="3">beta-galactosidase</fullName>
        <ecNumber evidence="3">3.2.1.23</ecNumber>
    </recommendedName>
</protein>
<evidence type="ECO:0000313" key="10">
    <source>
        <dbReference type="Proteomes" id="UP001157161"/>
    </source>
</evidence>
<dbReference type="SUPFAM" id="SSF52317">
    <property type="entry name" value="Class I glutamine amidotransferase-like"/>
    <property type="match status" value="1"/>
</dbReference>
<comment type="similarity">
    <text evidence="2">Belongs to the glycosyl hydrolase 42 family.</text>
</comment>
<dbReference type="InterPro" id="IPR029062">
    <property type="entry name" value="Class_I_gatase-like"/>
</dbReference>
<dbReference type="Gene3D" id="3.40.50.880">
    <property type="match status" value="1"/>
</dbReference>
<dbReference type="CDD" id="cd03143">
    <property type="entry name" value="A4_beta-galactosidase_middle_domain"/>
    <property type="match status" value="1"/>
</dbReference>
<dbReference type="GO" id="GO:0006012">
    <property type="term" value="P:galactose metabolic process"/>
    <property type="evidence" value="ECO:0007669"/>
    <property type="project" value="InterPro"/>
</dbReference>
<dbReference type="InterPro" id="IPR003476">
    <property type="entry name" value="Glyco_hydro_42"/>
</dbReference>
<reference evidence="9" key="2">
    <citation type="submission" date="2023-02" db="EMBL/GenBank/DDBJ databases">
        <authorList>
            <person name="Sun Q."/>
            <person name="Mori K."/>
        </authorList>
    </citation>
    <scope>NUCLEOTIDE SEQUENCE</scope>
    <source>
        <strain evidence="9">NBRC 112290</strain>
    </source>
</reference>
<accession>A0AA37XHY1</accession>
<dbReference type="PANTHER" id="PTHR36447:SF1">
    <property type="entry name" value="BETA-GALACTOSIDASE GANA"/>
    <property type="match status" value="1"/>
</dbReference>
<organism evidence="9 10">
    <name type="scientific">Litorihabitans aurantiacus</name>
    <dbReference type="NCBI Taxonomy" id="1930061"/>
    <lineage>
        <taxon>Bacteria</taxon>
        <taxon>Bacillati</taxon>
        <taxon>Actinomycetota</taxon>
        <taxon>Actinomycetes</taxon>
        <taxon>Micrococcales</taxon>
        <taxon>Beutenbergiaceae</taxon>
        <taxon>Litorihabitans</taxon>
    </lineage>
</organism>
<evidence type="ECO:0000259" key="7">
    <source>
        <dbReference type="Pfam" id="PF08532"/>
    </source>
</evidence>
<dbReference type="InterPro" id="IPR013780">
    <property type="entry name" value="Glyco_hydro_b"/>
</dbReference>
<evidence type="ECO:0000256" key="4">
    <source>
        <dbReference type="ARBA" id="ARBA00022801"/>
    </source>
</evidence>
<dbReference type="Proteomes" id="UP001157161">
    <property type="component" value="Unassembled WGS sequence"/>
</dbReference>
<gene>
    <name evidence="9" type="ORF">GCM10025875_32540</name>
</gene>
<dbReference type="InterPro" id="IPR017853">
    <property type="entry name" value="GH"/>
</dbReference>
<dbReference type="InterPro" id="IPR013738">
    <property type="entry name" value="Beta_galactosidase_Trimer"/>
</dbReference>
<evidence type="ECO:0000256" key="1">
    <source>
        <dbReference type="ARBA" id="ARBA00001412"/>
    </source>
</evidence>
<reference evidence="9" key="1">
    <citation type="journal article" date="2014" name="Int. J. Syst. Evol. Microbiol.">
        <title>Complete genome sequence of Corynebacterium casei LMG S-19264T (=DSM 44701T), isolated from a smear-ripened cheese.</title>
        <authorList>
            <consortium name="US DOE Joint Genome Institute (JGI-PGF)"/>
            <person name="Walter F."/>
            <person name="Albersmeier A."/>
            <person name="Kalinowski J."/>
            <person name="Ruckert C."/>
        </authorList>
    </citation>
    <scope>NUCLEOTIDE SEQUENCE</scope>
    <source>
        <strain evidence="9">NBRC 112290</strain>
    </source>
</reference>
<dbReference type="Gene3D" id="3.20.20.80">
    <property type="entry name" value="Glycosidases"/>
    <property type="match status" value="1"/>
</dbReference>
<dbReference type="InterPro" id="IPR013739">
    <property type="entry name" value="Beta_galactosidase_C"/>
</dbReference>
<dbReference type="PANTHER" id="PTHR36447">
    <property type="entry name" value="BETA-GALACTOSIDASE GANA"/>
    <property type="match status" value="1"/>
</dbReference>
<name>A0AA37XHY1_9MICO</name>
<feature type="domain" description="Glycoside hydrolase family 42 N-terminal" evidence="6">
    <location>
        <begin position="1"/>
        <end position="92"/>
    </location>
</feature>
<dbReference type="GO" id="GO:0009341">
    <property type="term" value="C:beta-galactosidase complex"/>
    <property type="evidence" value="ECO:0007669"/>
    <property type="project" value="InterPro"/>
</dbReference>
<evidence type="ECO:0000259" key="8">
    <source>
        <dbReference type="Pfam" id="PF08533"/>
    </source>
</evidence>
<sequence>MRGLKDGAPFWLMEQTPTVTASRDVNPVRRPGINRLWSWQAVAHGSDSVLYFQMRASRGACEMTHGAVLDHSGRLDTRAFRETAGLGAELERAGEAIRGGRTPARVALLVDWDSWWAVEMADGPNRLVRYLPTLLEWGRAFWDAGAQLDVVPVTADLSGYDVVAAPLLHLVVGDLPERLRAVAERGGTVLTGYLSGRADEDDRRFLADVPGPLADLVGVRVTETDAAEPQEANPIVFEDVDADERLEVPGRMIFELLEPREGTDVVARYGADFYAGVPAVTRRSVTVDGAGEPGEAWYLGTQLDQPGLAHVVRRVLARHDLLGPYADVSGLELATRVSPSGEVVDFLLHHGTEAVTVALHAGGRDLLTGSELRTGQTLRLEPADVVVLAR</sequence>